<dbReference type="Gene3D" id="3.40.50.300">
    <property type="entry name" value="P-loop containing nucleotide triphosphate hydrolases"/>
    <property type="match status" value="1"/>
</dbReference>
<dbReference type="InterPro" id="IPR000792">
    <property type="entry name" value="Tscrpt_reg_LuxR_C"/>
</dbReference>
<dbReference type="Pfam" id="PF13191">
    <property type="entry name" value="AAA_16"/>
    <property type="match status" value="1"/>
</dbReference>
<keyword evidence="2" id="KW-0067">ATP-binding</keyword>
<dbReference type="SUPFAM" id="SSF52540">
    <property type="entry name" value="P-loop containing nucleoside triphosphate hydrolases"/>
    <property type="match status" value="1"/>
</dbReference>
<dbReference type="InterPro" id="IPR041664">
    <property type="entry name" value="AAA_16"/>
</dbReference>
<accession>A0A0V9UIV9</accession>
<organism evidence="4 5">
    <name type="scientific">Rhodococcus pyridinivorans KG-16</name>
    <dbReference type="NCBI Taxonomy" id="1441730"/>
    <lineage>
        <taxon>Bacteria</taxon>
        <taxon>Bacillati</taxon>
        <taxon>Actinomycetota</taxon>
        <taxon>Actinomycetes</taxon>
        <taxon>Mycobacteriales</taxon>
        <taxon>Nocardiaceae</taxon>
        <taxon>Rhodococcus</taxon>
    </lineage>
</organism>
<dbReference type="SMART" id="SM00421">
    <property type="entry name" value="HTH_LUXR"/>
    <property type="match status" value="1"/>
</dbReference>
<dbReference type="PROSITE" id="PS00622">
    <property type="entry name" value="HTH_LUXR_1"/>
    <property type="match status" value="1"/>
</dbReference>
<dbReference type="SUPFAM" id="SSF46894">
    <property type="entry name" value="C-terminal effector domain of the bipartite response regulators"/>
    <property type="match status" value="1"/>
</dbReference>
<dbReference type="InterPro" id="IPR036388">
    <property type="entry name" value="WH-like_DNA-bd_sf"/>
</dbReference>
<dbReference type="AlphaFoldDB" id="A0A0V9UIV9"/>
<dbReference type="PANTHER" id="PTHR16305:SF35">
    <property type="entry name" value="TRANSCRIPTIONAL ACTIVATOR DOMAIN"/>
    <property type="match status" value="1"/>
</dbReference>
<dbReference type="InterPro" id="IPR027417">
    <property type="entry name" value="P-loop_NTPase"/>
</dbReference>
<dbReference type="GO" id="GO:0003677">
    <property type="term" value="F:DNA binding"/>
    <property type="evidence" value="ECO:0007669"/>
    <property type="project" value="InterPro"/>
</dbReference>
<dbReference type="InterPro" id="IPR011990">
    <property type="entry name" value="TPR-like_helical_dom_sf"/>
</dbReference>
<dbReference type="PATRIC" id="fig|1441730.3.peg.3199"/>
<evidence type="ECO:0000259" key="3">
    <source>
        <dbReference type="PROSITE" id="PS50043"/>
    </source>
</evidence>
<feature type="domain" description="HTH luxR-type" evidence="3">
    <location>
        <begin position="842"/>
        <end position="907"/>
    </location>
</feature>
<dbReference type="GO" id="GO:0005737">
    <property type="term" value="C:cytoplasm"/>
    <property type="evidence" value="ECO:0007669"/>
    <property type="project" value="TreeGrafter"/>
</dbReference>
<dbReference type="EMBL" id="AZXY01000007">
    <property type="protein sequence ID" value="KSZ57942.1"/>
    <property type="molecule type" value="Genomic_DNA"/>
</dbReference>
<protein>
    <submittedName>
        <fullName evidence="4">LuxR family transcriptional regulator</fullName>
    </submittedName>
</protein>
<evidence type="ECO:0000313" key="4">
    <source>
        <dbReference type="EMBL" id="KSZ57942.1"/>
    </source>
</evidence>
<name>A0A0V9UIV9_9NOCA</name>
<dbReference type="Gene3D" id="1.25.40.10">
    <property type="entry name" value="Tetratricopeptide repeat domain"/>
    <property type="match status" value="1"/>
</dbReference>
<dbReference type="InterPro" id="IPR016032">
    <property type="entry name" value="Sig_transdc_resp-reg_C-effctor"/>
</dbReference>
<comment type="caution">
    <text evidence="4">The sequence shown here is derived from an EMBL/GenBank/DDBJ whole genome shotgun (WGS) entry which is preliminary data.</text>
</comment>
<dbReference type="GO" id="GO:0006355">
    <property type="term" value="P:regulation of DNA-templated transcription"/>
    <property type="evidence" value="ECO:0007669"/>
    <property type="project" value="InterPro"/>
</dbReference>
<evidence type="ECO:0000256" key="2">
    <source>
        <dbReference type="ARBA" id="ARBA00022840"/>
    </source>
</evidence>
<dbReference type="Proteomes" id="UP000053060">
    <property type="component" value="Unassembled WGS sequence"/>
</dbReference>
<dbReference type="Gene3D" id="1.10.10.10">
    <property type="entry name" value="Winged helix-like DNA-binding domain superfamily/Winged helix DNA-binding domain"/>
    <property type="match status" value="1"/>
</dbReference>
<dbReference type="CDD" id="cd06170">
    <property type="entry name" value="LuxR_C_like"/>
    <property type="match status" value="1"/>
</dbReference>
<reference evidence="5" key="1">
    <citation type="submission" date="2015-01" db="EMBL/GenBank/DDBJ databases">
        <title>Draft genome sequence of Rhodococcus pyridinivorans strain KG-16, a hydrocarbon-degrading bacterium.</title>
        <authorList>
            <person name="Aggarwal R.K."/>
            <person name="Dawar C."/>
        </authorList>
    </citation>
    <scope>NUCLEOTIDE SEQUENCE [LARGE SCALE GENOMIC DNA]</scope>
    <source>
        <strain evidence="5">KG-16</strain>
    </source>
</reference>
<dbReference type="GO" id="GO:0004016">
    <property type="term" value="F:adenylate cyclase activity"/>
    <property type="evidence" value="ECO:0007669"/>
    <property type="project" value="TreeGrafter"/>
</dbReference>
<dbReference type="GO" id="GO:0005524">
    <property type="term" value="F:ATP binding"/>
    <property type="evidence" value="ECO:0007669"/>
    <property type="project" value="UniProtKB-KW"/>
</dbReference>
<sequence length="909" mass="99664">MTDNAVLIGRNSELMQLERLLDEARAGVPSLVLVEGASGVGKSLLVSHFVDRHDDLIVHDASGAPWEAGHPWSVLEQLLGDTVVADDPVEAARTLLERIDEVTVIVVDDAHYADVESLQSLSSSMRRAHGRPLLMIWIVPDVLPDDVAQATADLLSNSHRVDTLHVGPLAPPDIVQLALHRIGVALSAWTARRLQEHTLGNTRSILQLLDEIPRDEWHRWQARFPAPRQHAGKVGRILDRCSPDTRALVESVAVLDTAATRGATESLALVAELAEVGDTTGPLDEAHRLGLLTMREQRGVVSLSFPDPMTRAAVADEIGPARWHSLHARAASLVDDEGARLFHLVSATPTGNEELAADLDAYARRCAADGAWSQAAEALITASRITLDRELRTRRMIRGVDALTGAADLPQAQTFVPEIESVPSGPMRNAVLGYLAIQRGRAAEAHHLLTEAWSMLDDPQSEPELAATISQRMVLHSLARLRGDDLVLWADRAADTLPETAPPVVESRAIRGLGLAMTGRVDEAVESYSALSDGIRLGAQSQRIRMAEGWLALVLDRPDLARTELETAEPTTFRGGSLRISLWAQAWLARTQFALGAWSDALRTVDRAAAQLDATQLDLLRPLVHWTGAQVQALRGNWTAAREHAHRARAGNNDYPLMLVPACLCLAQCAEVVSDYTSVLRYLQPIVTMRERGAVDEPGHWPWPDLYGNALVITGRVDEADEFLRPHEELAAARGHRSAKARLGYVRGRILGARGDIDAARDAFERALDEIDTLPLPYDRARINFAYGQTMRRAGRRRDADAVIRTARELYSSLGAISYVERCDRELKAGGLRTGDGETETPRSDFTTLTPQERAVATLVASGRTNKEVAGELFLSVKTVQYHLTRVYSKFGIRSRSELAAKFRQQDRG</sequence>
<proteinExistence type="predicted"/>
<gene>
    <name evidence="4" type="ORF">Z045_15385</name>
</gene>
<dbReference type="PROSITE" id="PS50043">
    <property type="entry name" value="HTH_LUXR_2"/>
    <property type="match status" value="1"/>
</dbReference>
<dbReference type="PANTHER" id="PTHR16305">
    <property type="entry name" value="TESTICULAR SOLUBLE ADENYLYL CYCLASE"/>
    <property type="match status" value="1"/>
</dbReference>
<dbReference type="SUPFAM" id="SSF48452">
    <property type="entry name" value="TPR-like"/>
    <property type="match status" value="3"/>
</dbReference>
<evidence type="ECO:0000256" key="1">
    <source>
        <dbReference type="ARBA" id="ARBA00022741"/>
    </source>
</evidence>
<dbReference type="RefSeq" id="WP_060652625.1">
    <property type="nucleotide sequence ID" value="NZ_AZXY01000007.1"/>
</dbReference>
<dbReference type="PRINTS" id="PR00038">
    <property type="entry name" value="HTHLUXR"/>
</dbReference>
<keyword evidence="1" id="KW-0547">Nucleotide-binding</keyword>
<evidence type="ECO:0000313" key="5">
    <source>
        <dbReference type="Proteomes" id="UP000053060"/>
    </source>
</evidence>
<reference evidence="4 5" key="2">
    <citation type="journal article" date="2016" name="Genome Announc.">
        <title>Draft Genome Sequence of a Versatile Hydrocarbon-Degrading Bacterium, Rhodococcus pyridinivorans Strain KG-16, Collected from Oil Fields in India.</title>
        <authorList>
            <person name="Aggarwal R.K."/>
            <person name="Dawar C."/>
            <person name="Phanindranath R."/>
            <person name="Mutnuri L."/>
            <person name="Dayal A.M."/>
        </authorList>
    </citation>
    <scope>NUCLEOTIDE SEQUENCE [LARGE SCALE GENOMIC DNA]</scope>
    <source>
        <strain evidence="4 5">KG-16</strain>
    </source>
</reference>
<dbReference type="Pfam" id="PF00196">
    <property type="entry name" value="GerE"/>
    <property type="match status" value="1"/>
</dbReference>